<dbReference type="PANTHER" id="PTHR37694">
    <property type="entry name" value="SLR8022 PROTEIN"/>
    <property type="match status" value="1"/>
</dbReference>
<sequence length="117" mass="13073">MKKVNEFIEVEKGKIHIVVELIEYIPNAVVSKTIIKKVTGNVTASSFDAGEELDEKKSPFDTYIQIIDGVAELSIDKKKFKLKLGDGMVIPAHSNHQFSANQQFKMISTVIKSGYED</sequence>
<dbReference type="Gene3D" id="2.60.120.10">
    <property type="entry name" value="Jelly Rolls"/>
    <property type="match status" value="1"/>
</dbReference>
<dbReference type="InterPro" id="IPR014710">
    <property type="entry name" value="RmlC-like_jellyroll"/>
</dbReference>
<organism evidence="1 2">
    <name type="scientific">Flavobacterium tibetense</name>
    <dbReference type="NCBI Taxonomy" id="2233533"/>
    <lineage>
        <taxon>Bacteria</taxon>
        <taxon>Pseudomonadati</taxon>
        <taxon>Bacteroidota</taxon>
        <taxon>Flavobacteriia</taxon>
        <taxon>Flavobacteriales</taxon>
        <taxon>Flavobacteriaceae</taxon>
        <taxon>Flavobacterium</taxon>
    </lineage>
</organism>
<dbReference type="SUPFAM" id="SSF51182">
    <property type="entry name" value="RmlC-like cupins"/>
    <property type="match status" value="1"/>
</dbReference>
<dbReference type="RefSeq" id="WP_113989061.1">
    <property type="nucleotide sequence ID" value="NZ_QLST01000008.1"/>
</dbReference>
<comment type="caution">
    <text evidence="1">The sequence shown here is derived from an EMBL/GenBank/DDBJ whole genome shotgun (WGS) entry which is preliminary data.</text>
</comment>
<protein>
    <submittedName>
        <fullName evidence="1">Cupin</fullName>
    </submittedName>
</protein>
<dbReference type="Proteomes" id="UP000253319">
    <property type="component" value="Unassembled WGS sequence"/>
</dbReference>
<dbReference type="EMBL" id="QLST01000008">
    <property type="protein sequence ID" value="RBA28296.1"/>
    <property type="molecule type" value="Genomic_DNA"/>
</dbReference>
<dbReference type="InterPro" id="IPR011051">
    <property type="entry name" value="RmlC_Cupin_sf"/>
</dbReference>
<reference evidence="1 2" key="1">
    <citation type="submission" date="2018-06" db="EMBL/GenBank/DDBJ databases">
        <title>Flavobacterium tibetense sp. nov., isolated from a wetland YonghuCo on Tibetan Plateau.</title>
        <authorList>
            <person name="Xing P."/>
            <person name="Phurbu D."/>
            <person name="Lu H."/>
        </authorList>
    </citation>
    <scope>NUCLEOTIDE SEQUENCE [LARGE SCALE GENOMIC DNA]</scope>
    <source>
        <strain evidence="1 2">YH5</strain>
    </source>
</reference>
<dbReference type="OrthoDB" id="1121052at2"/>
<keyword evidence="2" id="KW-1185">Reference proteome</keyword>
<dbReference type="PANTHER" id="PTHR37694:SF1">
    <property type="entry name" value="SLR8022 PROTEIN"/>
    <property type="match status" value="1"/>
</dbReference>
<dbReference type="AlphaFoldDB" id="A0A365P1A1"/>
<dbReference type="CDD" id="cd02230">
    <property type="entry name" value="cupin_HP0902-like"/>
    <property type="match status" value="1"/>
</dbReference>
<accession>A0A365P1A1</accession>
<proteinExistence type="predicted"/>
<name>A0A365P1A1_9FLAO</name>
<gene>
    <name evidence="1" type="ORF">DPN68_07650</name>
</gene>
<evidence type="ECO:0000313" key="1">
    <source>
        <dbReference type="EMBL" id="RBA28296.1"/>
    </source>
</evidence>
<evidence type="ECO:0000313" key="2">
    <source>
        <dbReference type="Proteomes" id="UP000253319"/>
    </source>
</evidence>